<gene>
    <name evidence="4" type="ORF">EDL96_02610</name>
</gene>
<evidence type="ECO:0000313" key="5">
    <source>
        <dbReference type="Proteomes" id="UP000270616"/>
    </source>
</evidence>
<comment type="similarity">
    <text evidence="1">Belongs to the PemK/MazF family.</text>
</comment>
<dbReference type="Proteomes" id="UP000270616">
    <property type="component" value="Unassembled WGS sequence"/>
</dbReference>
<evidence type="ECO:0000256" key="3">
    <source>
        <dbReference type="SAM" id="MobiDB-lite"/>
    </source>
</evidence>
<dbReference type="Pfam" id="PF02452">
    <property type="entry name" value="PemK_toxin"/>
    <property type="match status" value="1"/>
</dbReference>
<evidence type="ECO:0000313" key="4">
    <source>
        <dbReference type="EMBL" id="ROZ64746.1"/>
    </source>
</evidence>
<evidence type="ECO:0000256" key="2">
    <source>
        <dbReference type="ARBA" id="ARBA00022649"/>
    </source>
</evidence>
<reference evidence="4 5" key="1">
    <citation type="submission" date="2018-10" db="EMBL/GenBank/DDBJ databases">
        <title>Kocuria sp. M5W7-7, whole genome shotgun sequence.</title>
        <authorList>
            <person name="Tuo L."/>
        </authorList>
    </citation>
    <scope>NUCLEOTIDE SEQUENCE [LARGE SCALE GENOMIC DNA]</scope>
    <source>
        <strain evidence="4 5">M5W7-7</strain>
    </source>
</reference>
<feature type="compositionally biased region" description="Basic and acidic residues" evidence="3">
    <location>
        <begin position="51"/>
        <end position="61"/>
    </location>
</feature>
<accession>A0A3N3ZWI1</accession>
<dbReference type="InterPro" id="IPR011067">
    <property type="entry name" value="Plasmid_toxin/cell-grow_inhib"/>
</dbReference>
<dbReference type="Gene3D" id="2.30.30.110">
    <property type="match status" value="1"/>
</dbReference>
<evidence type="ECO:0000256" key="1">
    <source>
        <dbReference type="ARBA" id="ARBA00007521"/>
    </source>
</evidence>
<feature type="region of interest" description="Disordered" evidence="3">
    <location>
        <begin position="19"/>
        <end position="90"/>
    </location>
</feature>
<keyword evidence="2" id="KW-1277">Toxin-antitoxin system</keyword>
<dbReference type="AlphaFoldDB" id="A0A3N3ZWI1"/>
<organism evidence="4 5">
    <name type="scientific">Kocuria soli</name>
    <dbReference type="NCBI Taxonomy" id="2485125"/>
    <lineage>
        <taxon>Bacteria</taxon>
        <taxon>Bacillati</taxon>
        <taxon>Actinomycetota</taxon>
        <taxon>Actinomycetes</taxon>
        <taxon>Micrococcales</taxon>
        <taxon>Micrococcaceae</taxon>
        <taxon>Kocuria</taxon>
    </lineage>
</organism>
<dbReference type="SUPFAM" id="SSF50118">
    <property type="entry name" value="Cell growth inhibitor/plasmid maintenance toxic component"/>
    <property type="match status" value="1"/>
</dbReference>
<comment type="caution">
    <text evidence="4">The sequence shown here is derived from an EMBL/GenBank/DDBJ whole genome shotgun (WGS) entry which is preliminary data.</text>
</comment>
<sequence length="194" mass="22032">MNVNWTRLARLAVNTFRQVKREQDRRNASRRPTATSTVADPGRSTASSRGGDGRSSSHEGQGRLSRPYPGDFTGRVDAVYDPHPDGNADPGEIVWTWVPYQEDHSRGKDRPVLIIGHNGDYLLALMLTSKDHNNARERDQDYVDIGTGDWDRQGRPSEVRVDRVIQVLESDLRREGAILERDRFNAVLETLNRR</sequence>
<protein>
    <submittedName>
        <fullName evidence="4">Type II toxin-antitoxin system PemK/MazF family toxin</fullName>
    </submittedName>
</protein>
<dbReference type="GO" id="GO:0003677">
    <property type="term" value="F:DNA binding"/>
    <property type="evidence" value="ECO:0007669"/>
    <property type="project" value="InterPro"/>
</dbReference>
<proteinExistence type="inferred from homology"/>
<dbReference type="OrthoDB" id="5184628at2"/>
<dbReference type="InterPro" id="IPR003477">
    <property type="entry name" value="PemK-like"/>
</dbReference>
<dbReference type="EMBL" id="RKMF01000002">
    <property type="protein sequence ID" value="ROZ64746.1"/>
    <property type="molecule type" value="Genomic_DNA"/>
</dbReference>
<name>A0A3N3ZWI1_9MICC</name>
<dbReference type="RefSeq" id="WP_123824171.1">
    <property type="nucleotide sequence ID" value="NZ_RKMF01000002.1"/>
</dbReference>
<keyword evidence="5" id="KW-1185">Reference proteome</keyword>